<sequence>MFFVILYTVLTKLYFMFVLSVHKFLSGKHSVNS</sequence>
<dbReference type="AlphaFoldDB" id="Q3UVZ7"/>
<reference evidence="2" key="3">
    <citation type="journal article" date="2000" name="Genome Res.">
        <title>RIKEN integrated sequence analysis (RISA) system--384-format sequencing pipeline with 384 multicapillary sequencer.</title>
        <authorList>
            <person name="Shibata K."/>
            <person name="Itoh M."/>
            <person name="Aizawa K."/>
            <person name="Nagaoka S."/>
            <person name="Sasaki N."/>
            <person name="Carninci P."/>
            <person name="Konno H."/>
            <person name="Akiyama J."/>
            <person name="Nishi K."/>
            <person name="Kitsunai T."/>
            <person name="Tashiro H."/>
            <person name="Itoh M."/>
            <person name="Sumi N."/>
            <person name="Ishii Y."/>
            <person name="Nakamura S."/>
            <person name="Hazama M."/>
            <person name="Nishine T."/>
            <person name="Harada A."/>
            <person name="Yamamoto R."/>
            <person name="Matsumoto H."/>
            <person name="Sakaguchi S."/>
            <person name="Ikegami T."/>
            <person name="Kashiwagi K."/>
            <person name="Fujiwake S."/>
            <person name="Inoue K."/>
            <person name="Togawa Y."/>
            <person name="Izawa M."/>
            <person name="Ohara E."/>
            <person name="Watahiki M."/>
            <person name="Yoneda Y."/>
            <person name="Ishikawa T."/>
            <person name="Ozawa K."/>
            <person name="Tanaka T."/>
            <person name="Matsuura S."/>
            <person name="Kawai J."/>
            <person name="Okazaki Y."/>
            <person name="Muramatsu M."/>
            <person name="Inoue Y."/>
            <person name="Kira A."/>
            <person name="Hayashizaki Y."/>
        </authorList>
    </citation>
    <scope>NUCLEOTIDE SEQUENCE</scope>
    <source>
        <strain evidence="2">C57BL/6J</strain>
        <tissue evidence="2">Diencephalon</tissue>
    </source>
</reference>
<reference evidence="2" key="6">
    <citation type="submission" date="2004-03" db="EMBL/GenBank/DDBJ databases">
        <authorList>
            <person name="Arakawa T."/>
            <person name="Carninci P."/>
            <person name="Fukuda S."/>
            <person name="Hashizume W."/>
            <person name="Hayashida K."/>
            <person name="Hori F."/>
            <person name="Iida J."/>
            <person name="Imamura K."/>
            <person name="Imotani K."/>
            <person name="Itoh M."/>
            <person name="Kanagawa S."/>
            <person name="Kawai J."/>
            <person name="Kojima M."/>
            <person name="Konno H."/>
            <person name="Murata M."/>
            <person name="Nakamura M."/>
            <person name="Ninomiya N."/>
            <person name="Nishiyori H."/>
            <person name="Nomura K."/>
            <person name="Ohno M."/>
            <person name="Sakazume N."/>
            <person name="Sano H."/>
            <person name="Sasaki D."/>
            <person name="Shibata K."/>
            <person name="Shiraki T."/>
            <person name="Tagami M."/>
            <person name="Tagami Y."/>
            <person name="Waki K."/>
            <person name="Watahiki A."/>
            <person name="Muramatsu M."/>
            <person name="Hayashizaki Y."/>
        </authorList>
    </citation>
    <scope>NUCLEOTIDE SEQUENCE</scope>
    <source>
        <strain evidence="2">C57BL/6J</strain>
        <tissue evidence="2">Diencephalon</tissue>
    </source>
</reference>
<protein>
    <submittedName>
        <fullName evidence="2">Uncharacterized protein</fullName>
    </submittedName>
</protein>
<keyword evidence="1" id="KW-1133">Transmembrane helix</keyword>
<feature type="transmembrane region" description="Helical" evidence="1">
    <location>
        <begin position="6"/>
        <end position="25"/>
    </location>
</feature>
<dbReference type="EMBL" id="AK136767">
    <property type="protein sequence ID" value="BAE23122.1"/>
    <property type="molecule type" value="mRNA"/>
</dbReference>
<gene>
    <name evidence="3" type="primary">Brwd3</name>
</gene>
<organism evidence="2">
    <name type="scientific">Mus musculus</name>
    <name type="common">Mouse</name>
    <dbReference type="NCBI Taxonomy" id="10090"/>
    <lineage>
        <taxon>Eukaryota</taxon>
        <taxon>Metazoa</taxon>
        <taxon>Chordata</taxon>
        <taxon>Craniata</taxon>
        <taxon>Vertebrata</taxon>
        <taxon>Euteleostomi</taxon>
        <taxon>Mammalia</taxon>
        <taxon>Eutheria</taxon>
        <taxon>Euarchontoglires</taxon>
        <taxon>Glires</taxon>
        <taxon>Rodentia</taxon>
        <taxon>Myomorpha</taxon>
        <taxon>Muroidea</taxon>
        <taxon>Muridae</taxon>
        <taxon>Murinae</taxon>
        <taxon>Mus</taxon>
        <taxon>Mus</taxon>
    </lineage>
</organism>
<evidence type="ECO:0000313" key="2">
    <source>
        <dbReference type="EMBL" id="BAE23122.1"/>
    </source>
</evidence>
<reference evidence="2" key="8">
    <citation type="journal article" date="2005" name="Science">
        <title>Antisense Transcription in the Mammalian Transcriptome.</title>
        <authorList>
            <consortium name="RIKEN Genome Exploration Research Group and Genome Science Group (Genome Network Project Core Group) and the FANTOM Consortium"/>
        </authorList>
    </citation>
    <scope>NUCLEOTIDE SEQUENCE</scope>
    <source>
        <strain evidence="2">C57BL/6J</strain>
        <tissue evidence="2">Diencephalon</tissue>
    </source>
</reference>
<dbReference type="MGI" id="MGI:3029414">
    <property type="gene designation" value="Brwd3"/>
</dbReference>
<evidence type="ECO:0000313" key="3">
    <source>
        <dbReference type="MGI" id="MGI:3029414"/>
    </source>
</evidence>
<keyword evidence="1" id="KW-0472">Membrane</keyword>
<reference evidence="2" key="4">
    <citation type="journal article" date="2001" name="Nature">
        <title>Functional annotation of a full-length mouse cDNA collection.</title>
        <authorList>
            <consortium name="The RIKEN Genome Exploration Research Group Phase II Team and the FANTOM Consortium"/>
        </authorList>
    </citation>
    <scope>NUCLEOTIDE SEQUENCE</scope>
    <source>
        <strain evidence="2">C57BL/6J</strain>
        <tissue evidence="2">Diencephalon</tissue>
    </source>
</reference>
<reference evidence="2" key="7">
    <citation type="journal article" date="2005" name="Science">
        <title>The Transcriptional Landscape of the Mammalian Genome.</title>
        <authorList>
            <consortium name="The FANTOM Consortium"/>
            <consortium name="Riken Genome Exploration Research Group and Genome Science Group (Genome Network Project Core Group)"/>
        </authorList>
    </citation>
    <scope>NUCLEOTIDE SEQUENCE</scope>
    <source>
        <strain evidence="2">C57BL/6J</strain>
        <tissue evidence="2">Diencephalon</tissue>
    </source>
</reference>
<proteinExistence type="evidence at transcript level"/>
<name>Q3UVZ7_MOUSE</name>
<accession>Q3UVZ7</accession>
<reference evidence="2" key="1">
    <citation type="journal article" date="1999" name="Methods Enzymol.">
        <title>High-efficiency full-length cDNA cloning.</title>
        <authorList>
            <person name="Carninci P."/>
            <person name="Hayashizaki Y."/>
        </authorList>
    </citation>
    <scope>NUCLEOTIDE SEQUENCE</scope>
    <source>
        <strain evidence="2">C57BL/6J</strain>
        <tissue evidence="2">Diencephalon</tissue>
    </source>
</reference>
<evidence type="ECO:0000256" key="1">
    <source>
        <dbReference type="SAM" id="Phobius"/>
    </source>
</evidence>
<reference evidence="2" key="2">
    <citation type="journal article" date="2000" name="Genome Res.">
        <title>Normalization and subtraction of cap-trapper-selected cDNAs to prepare full-length cDNA libraries for rapid discovery of new genes.</title>
        <authorList>
            <person name="Carninci P."/>
            <person name="Shibata Y."/>
            <person name="Hayatsu N."/>
            <person name="Sugahara Y."/>
            <person name="Shibata K."/>
            <person name="Itoh M."/>
            <person name="Konno H."/>
            <person name="Okazaki Y."/>
            <person name="Muramatsu M."/>
            <person name="Hayashizaki Y."/>
        </authorList>
    </citation>
    <scope>NUCLEOTIDE SEQUENCE</scope>
    <source>
        <strain evidence="2">C57BL/6J</strain>
        <tissue evidence="2">Diencephalon</tissue>
    </source>
</reference>
<dbReference type="AGR" id="MGI:3029414"/>
<reference evidence="2" key="5">
    <citation type="journal article" date="2002" name="Nature">
        <title>Analysis of the mouse transcriptome based on functional annotation of 60,770 full-length cDNAs.</title>
        <authorList>
            <consortium name="The FANTOM Consortium and the RIKEN Genome Exploration Research Group Phase I and II Team"/>
        </authorList>
    </citation>
    <scope>NUCLEOTIDE SEQUENCE</scope>
    <source>
        <strain evidence="2">C57BL/6J</strain>
        <tissue evidence="2">Diencephalon</tissue>
    </source>
</reference>
<keyword evidence="1" id="KW-0812">Transmembrane</keyword>